<dbReference type="SUPFAM" id="SSF50249">
    <property type="entry name" value="Nucleic acid-binding proteins"/>
    <property type="match status" value="1"/>
</dbReference>
<dbReference type="EMBL" id="BAABEO010000008">
    <property type="protein sequence ID" value="GAA3671218.1"/>
    <property type="molecule type" value="Genomic_DNA"/>
</dbReference>
<evidence type="ECO:0000313" key="3">
    <source>
        <dbReference type="EMBL" id="GAA3671218.1"/>
    </source>
</evidence>
<feature type="compositionally biased region" description="Gly residues" evidence="1">
    <location>
        <begin position="434"/>
        <end position="455"/>
    </location>
</feature>
<evidence type="ECO:0000313" key="4">
    <source>
        <dbReference type="Proteomes" id="UP001500752"/>
    </source>
</evidence>
<dbReference type="PANTHER" id="PTHR23355:SF42">
    <property type="entry name" value="RIBONUCLEASE II, CHLOROPLASTIC_MITOCHONDRIAL"/>
    <property type="match status" value="1"/>
</dbReference>
<evidence type="ECO:0000259" key="2">
    <source>
        <dbReference type="SMART" id="SM00955"/>
    </source>
</evidence>
<comment type="caution">
    <text evidence="3">The sequence shown here is derived from an EMBL/GenBank/DDBJ whole genome shotgun (WGS) entry which is preliminary data.</text>
</comment>
<dbReference type="Pfam" id="PF00773">
    <property type="entry name" value="RNB"/>
    <property type="match status" value="1"/>
</dbReference>
<name>A0ABP7BZC5_9MICC</name>
<gene>
    <name evidence="3" type="ORF">GCM10023081_06980</name>
</gene>
<dbReference type="InterPro" id="IPR040596">
    <property type="entry name" value="RNase_II_C_S1"/>
</dbReference>
<proteinExistence type="predicted"/>
<sequence>MVYQHIDLTAGARRTGLAAALAALEEEFGLPRGFPEDVLAEALAAVAAHRRPADDRTGIPFVTIDPPGSTDLDQAVHLSRDGEGYIVHYAIADVPAFVADGGAVDREARLRGQTVYLPHRRIPLHPEVISEDAGSLLPHRRRGAYVWTFRLDPEARVVSTALVRAAVVSRARLTYAQAQKALDAGTADESLALLKEVGLKRVALEHARGGAHLRIPEQEIEADDDGGYRLVARAPLPVEDWNAQISLLTGMEAARIMVAGRMGILRTLPEPEGTGVAYFRRRALALGREWEPGIHYGDFLRSLDLADPRQLALMHHAAALFRGAGYTAFDGKVPAEHVQAAIAAPYAHATAPLRRLVDRFVLVVCDHLLRGEPVPQGVRQALPLLPELMQRSGQLASRAERAAIDTVEAALLAGRVGGLFSAVVIEPPAAAGPERGGQDGNGGNGKAAGNGGGPYGTLQIADPPVSARFEDTGPEGARVAAGEQVTVQLAEADPATRKVLFRTVRGNNG</sequence>
<accession>A0ABP7BZC5</accession>
<dbReference type="RefSeq" id="WP_345148517.1">
    <property type="nucleotide sequence ID" value="NZ_BAABEO010000008.1"/>
</dbReference>
<reference evidence="4" key="1">
    <citation type="journal article" date="2019" name="Int. J. Syst. Evol. Microbiol.">
        <title>The Global Catalogue of Microorganisms (GCM) 10K type strain sequencing project: providing services to taxonomists for standard genome sequencing and annotation.</title>
        <authorList>
            <consortium name="The Broad Institute Genomics Platform"/>
            <consortium name="The Broad Institute Genome Sequencing Center for Infectious Disease"/>
            <person name="Wu L."/>
            <person name="Ma J."/>
        </authorList>
    </citation>
    <scope>NUCLEOTIDE SEQUENCE [LARGE SCALE GENOMIC DNA]</scope>
    <source>
        <strain evidence="4">JCM 30742</strain>
    </source>
</reference>
<feature type="region of interest" description="Disordered" evidence="1">
    <location>
        <begin position="430"/>
        <end position="477"/>
    </location>
</feature>
<protein>
    <submittedName>
        <fullName evidence="3">RNB domain-containing ribonuclease</fullName>
    </submittedName>
</protein>
<keyword evidence="4" id="KW-1185">Reference proteome</keyword>
<dbReference type="InterPro" id="IPR050180">
    <property type="entry name" value="RNR_Ribonuclease"/>
</dbReference>
<dbReference type="InterPro" id="IPR012340">
    <property type="entry name" value="NA-bd_OB-fold"/>
</dbReference>
<dbReference type="Proteomes" id="UP001500752">
    <property type="component" value="Unassembled WGS sequence"/>
</dbReference>
<dbReference type="Pfam" id="PF18614">
    <property type="entry name" value="RNase_II_C_S1"/>
    <property type="match status" value="1"/>
</dbReference>
<dbReference type="SMART" id="SM00955">
    <property type="entry name" value="RNB"/>
    <property type="match status" value="1"/>
</dbReference>
<dbReference type="PANTHER" id="PTHR23355">
    <property type="entry name" value="RIBONUCLEASE"/>
    <property type="match status" value="1"/>
</dbReference>
<evidence type="ECO:0000256" key="1">
    <source>
        <dbReference type="SAM" id="MobiDB-lite"/>
    </source>
</evidence>
<feature type="domain" description="RNB" evidence="2">
    <location>
        <begin position="53"/>
        <end position="371"/>
    </location>
</feature>
<organism evidence="3 4">
    <name type="scientific">Arthrobacter ginkgonis</name>
    <dbReference type="NCBI Taxonomy" id="1630594"/>
    <lineage>
        <taxon>Bacteria</taxon>
        <taxon>Bacillati</taxon>
        <taxon>Actinomycetota</taxon>
        <taxon>Actinomycetes</taxon>
        <taxon>Micrococcales</taxon>
        <taxon>Micrococcaceae</taxon>
        <taxon>Arthrobacter</taxon>
    </lineage>
</organism>
<dbReference type="InterPro" id="IPR001900">
    <property type="entry name" value="RNase_II/R"/>
</dbReference>